<comment type="caution">
    <text evidence="2">The sequence shown here is derived from an EMBL/GenBank/DDBJ whole genome shotgun (WGS) entry which is preliminary data.</text>
</comment>
<feature type="region of interest" description="Disordered" evidence="1">
    <location>
        <begin position="144"/>
        <end position="164"/>
    </location>
</feature>
<dbReference type="AlphaFoldDB" id="A0AAD9JUJ4"/>
<organism evidence="2 3">
    <name type="scientific">Paralvinella palmiformis</name>
    <dbReference type="NCBI Taxonomy" id="53620"/>
    <lineage>
        <taxon>Eukaryota</taxon>
        <taxon>Metazoa</taxon>
        <taxon>Spiralia</taxon>
        <taxon>Lophotrochozoa</taxon>
        <taxon>Annelida</taxon>
        <taxon>Polychaeta</taxon>
        <taxon>Sedentaria</taxon>
        <taxon>Canalipalpata</taxon>
        <taxon>Terebellida</taxon>
        <taxon>Terebelliformia</taxon>
        <taxon>Alvinellidae</taxon>
        <taxon>Paralvinella</taxon>
    </lineage>
</organism>
<dbReference type="EMBL" id="JAODUP010000148">
    <property type="protein sequence ID" value="KAK2159679.1"/>
    <property type="molecule type" value="Genomic_DNA"/>
</dbReference>
<gene>
    <name evidence="2" type="ORF">LSH36_148g03028</name>
</gene>
<sequence length="164" mass="17801">MSRGQLDLRRAIGELRLVGHVVSDVIVTGPASSASHQTPLGVDLEWKKTATRFSCSSNDRTYKAIPTPVTIARRITYVSLRTSRGALWRQGRRFVRRNDIADVSTEPEIGSVNSFDVPAGCPPDQCLGQNGMYIMDDFAHAPNSVSSDTTLPGTPSELSSPISQ</sequence>
<evidence type="ECO:0000256" key="1">
    <source>
        <dbReference type="SAM" id="MobiDB-lite"/>
    </source>
</evidence>
<accession>A0AAD9JUJ4</accession>
<reference evidence="2" key="1">
    <citation type="journal article" date="2023" name="Mol. Biol. Evol.">
        <title>Third-Generation Sequencing Reveals the Adaptive Role of the Epigenome in Three Deep-Sea Polychaetes.</title>
        <authorList>
            <person name="Perez M."/>
            <person name="Aroh O."/>
            <person name="Sun Y."/>
            <person name="Lan Y."/>
            <person name="Juniper S.K."/>
            <person name="Young C.R."/>
            <person name="Angers B."/>
            <person name="Qian P.Y."/>
        </authorList>
    </citation>
    <scope>NUCLEOTIDE SEQUENCE</scope>
    <source>
        <strain evidence="2">P08H-3</strain>
    </source>
</reference>
<name>A0AAD9JUJ4_9ANNE</name>
<keyword evidence="3" id="KW-1185">Reference proteome</keyword>
<evidence type="ECO:0000313" key="3">
    <source>
        <dbReference type="Proteomes" id="UP001208570"/>
    </source>
</evidence>
<dbReference type="Proteomes" id="UP001208570">
    <property type="component" value="Unassembled WGS sequence"/>
</dbReference>
<evidence type="ECO:0000313" key="2">
    <source>
        <dbReference type="EMBL" id="KAK2159679.1"/>
    </source>
</evidence>
<protein>
    <submittedName>
        <fullName evidence="2">Uncharacterized protein</fullName>
    </submittedName>
</protein>
<proteinExistence type="predicted"/>